<evidence type="ECO:0000313" key="1">
    <source>
        <dbReference type="EMBL" id="KAJ8043238.1"/>
    </source>
</evidence>
<comment type="caution">
    <text evidence="1">The sequence shown here is derived from an EMBL/GenBank/DDBJ whole genome shotgun (WGS) entry which is preliminary data.</text>
</comment>
<dbReference type="AlphaFoldDB" id="A0A9Q1CEH4"/>
<accession>A0A9Q1CEH4</accession>
<evidence type="ECO:0000313" key="2">
    <source>
        <dbReference type="Proteomes" id="UP001152320"/>
    </source>
</evidence>
<gene>
    <name evidence="1" type="ORF">HOLleu_10236</name>
</gene>
<proteinExistence type="predicted"/>
<name>A0A9Q1CEH4_HOLLE</name>
<reference evidence="1" key="1">
    <citation type="submission" date="2021-10" db="EMBL/GenBank/DDBJ databases">
        <title>Tropical sea cucumber genome reveals ecological adaptation and Cuvierian tubules defense mechanism.</title>
        <authorList>
            <person name="Chen T."/>
        </authorList>
    </citation>
    <scope>NUCLEOTIDE SEQUENCE</scope>
    <source>
        <strain evidence="1">Nanhai2018</strain>
        <tissue evidence="1">Muscle</tissue>
    </source>
</reference>
<organism evidence="1 2">
    <name type="scientific">Holothuria leucospilota</name>
    <name type="common">Black long sea cucumber</name>
    <name type="synonym">Mertensiothuria leucospilota</name>
    <dbReference type="NCBI Taxonomy" id="206669"/>
    <lineage>
        <taxon>Eukaryota</taxon>
        <taxon>Metazoa</taxon>
        <taxon>Echinodermata</taxon>
        <taxon>Eleutherozoa</taxon>
        <taxon>Echinozoa</taxon>
        <taxon>Holothuroidea</taxon>
        <taxon>Aspidochirotacea</taxon>
        <taxon>Aspidochirotida</taxon>
        <taxon>Holothuriidae</taxon>
        <taxon>Holothuria</taxon>
    </lineage>
</organism>
<sequence>MLVKIKNTMTDRAAVNKAFVRKFEAWRADEYAQCALYEWERVENDGKLGREKHIVWNRGNESASMLAVRSICNCLGPDADPQAGFSFNVHLEDRYQEKSSVRQSAVVAVFVASSNSRNNTP</sequence>
<dbReference type="OrthoDB" id="6414146at2759"/>
<protein>
    <submittedName>
        <fullName evidence="1">Uncharacterized protein</fullName>
    </submittedName>
</protein>
<keyword evidence="2" id="KW-1185">Reference proteome</keyword>
<dbReference type="EMBL" id="JAIZAY010000004">
    <property type="protein sequence ID" value="KAJ8043238.1"/>
    <property type="molecule type" value="Genomic_DNA"/>
</dbReference>
<dbReference type="Proteomes" id="UP001152320">
    <property type="component" value="Chromosome 4"/>
</dbReference>